<gene>
    <name evidence="10" type="ORF">DES39_0395</name>
</gene>
<dbReference type="EC" id="3.4.-.-" evidence="8"/>
<accession>A0A495RK75</accession>
<dbReference type="HAMAP" id="MF_00997">
    <property type="entry name" value="Protease_BepA"/>
    <property type="match status" value="1"/>
</dbReference>
<comment type="caution">
    <text evidence="10">The sequence shown here is derived from an EMBL/GenBank/DDBJ whole genome shotgun (WGS) entry which is preliminary data.</text>
</comment>
<evidence type="ECO:0000259" key="9">
    <source>
        <dbReference type="Pfam" id="PF01435"/>
    </source>
</evidence>
<dbReference type="PANTHER" id="PTHR22726:SF1">
    <property type="entry name" value="METALLOENDOPEPTIDASE OMA1, MITOCHONDRIAL"/>
    <property type="match status" value="1"/>
</dbReference>
<keyword evidence="6 8" id="KW-0862">Zinc</keyword>
<evidence type="ECO:0000313" key="11">
    <source>
        <dbReference type="Proteomes" id="UP000278542"/>
    </source>
</evidence>
<dbReference type="PANTHER" id="PTHR22726">
    <property type="entry name" value="METALLOENDOPEPTIDASE OMA1"/>
    <property type="match status" value="1"/>
</dbReference>
<dbReference type="Gene3D" id="1.25.40.10">
    <property type="entry name" value="Tetratricopeptide repeat domain"/>
    <property type="match status" value="1"/>
</dbReference>
<dbReference type="InterPro" id="IPR030873">
    <property type="entry name" value="Protease_BepA"/>
</dbReference>
<evidence type="ECO:0000256" key="7">
    <source>
        <dbReference type="ARBA" id="ARBA00023049"/>
    </source>
</evidence>
<comment type="function">
    <text evidence="8">Functions as both a chaperone and a metalloprotease. Maintains the integrity of the outer membrane by promoting either the assembly or the elimination of outer membrane proteins, depending on their folding state.</text>
</comment>
<reference evidence="10 11" key="1">
    <citation type="submission" date="2018-10" db="EMBL/GenBank/DDBJ databases">
        <title>Genomic Encyclopedia of Type Strains, Phase IV (KMG-IV): sequencing the most valuable type-strain genomes for metagenomic binning, comparative biology and taxonomic classification.</title>
        <authorList>
            <person name="Goeker M."/>
        </authorList>
    </citation>
    <scope>NUCLEOTIDE SEQUENCE [LARGE SCALE GENOMIC DNA]</scope>
    <source>
        <strain evidence="10 11">DSM 22228</strain>
    </source>
</reference>
<evidence type="ECO:0000256" key="6">
    <source>
        <dbReference type="ARBA" id="ARBA00022833"/>
    </source>
</evidence>
<dbReference type="GO" id="GO:0042597">
    <property type="term" value="C:periplasmic space"/>
    <property type="evidence" value="ECO:0007669"/>
    <property type="project" value="UniProtKB-SubCell"/>
</dbReference>
<dbReference type="AlphaFoldDB" id="A0A495RK75"/>
<dbReference type="Proteomes" id="UP000278542">
    <property type="component" value="Unassembled WGS sequence"/>
</dbReference>
<feature type="domain" description="Peptidase M48" evidence="9">
    <location>
        <begin position="68"/>
        <end position="255"/>
    </location>
</feature>
<dbReference type="Pfam" id="PF01435">
    <property type="entry name" value="Peptidase_M48"/>
    <property type="match status" value="1"/>
</dbReference>
<keyword evidence="4 8" id="KW-0574">Periplasm</keyword>
<comment type="cofactor">
    <cofactor evidence="8">
        <name>Zn(2+)</name>
        <dbReference type="ChEBI" id="CHEBI:29105"/>
    </cofactor>
    <text evidence="8">Binds 1 zinc ion per subunit.</text>
</comment>
<comment type="subcellular location">
    <subcellularLocation>
        <location evidence="8">Periplasm</location>
    </subcellularLocation>
</comment>
<keyword evidence="3 8" id="KW-0732">Signal</keyword>
<dbReference type="Pfam" id="PF14559">
    <property type="entry name" value="TPR_19"/>
    <property type="match status" value="1"/>
</dbReference>
<evidence type="ECO:0000256" key="5">
    <source>
        <dbReference type="ARBA" id="ARBA00022801"/>
    </source>
</evidence>
<keyword evidence="2 8" id="KW-0479">Metal-binding</keyword>
<dbReference type="RefSeq" id="WP_121144087.1">
    <property type="nucleotide sequence ID" value="NZ_RBWY01000001.1"/>
</dbReference>
<keyword evidence="11" id="KW-1185">Reference proteome</keyword>
<evidence type="ECO:0000256" key="1">
    <source>
        <dbReference type="ARBA" id="ARBA00022670"/>
    </source>
</evidence>
<dbReference type="InterPro" id="IPR011990">
    <property type="entry name" value="TPR-like_helical_dom_sf"/>
</dbReference>
<feature type="binding site" evidence="8">
    <location>
        <position position="136"/>
    </location>
    <ligand>
        <name>Zn(2+)</name>
        <dbReference type="ChEBI" id="CHEBI:29105"/>
        <note>catalytic</note>
    </ligand>
</feature>
<evidence type="ECO:0000256" key="8">
    <source>
        <dbReference type="HAMAP-Rule" id="MF_00997"/>
    </source>
</evidence>
<evidence type="ECO:0000256" key="4">
    <source>
        <dbReference type="ARBA" id="ARBA00022764"/>
    </source>
</evidence>
<organism evidence="10 11">
    <name type="scientific">Orbus hercynius</name>
    <dbReference type="NCBI Taxonomy" id="593135"/>
    <lineage>
        <taxon>Bacteria</taxon>
        <taxon>Pseudomonadati</taxon>
        <taxon>Pseudomonadota</taxon>
        <taxon>Gammaproteobacteria</taxon>
        <taxon>Orbales</taxon>
        <taxon>Orbaceae</taxon>
        <taxon>Orbus</taxon>
    </lineage>
</organism>
<dbReference type="Gene3D" id="3.30.2010.10">
    <property type="entry name" value="Metalloproteases ('zincins'), catalytic domain"/>
    <property type="match status" value="1"/>
</dbReference>
<feature type="binding site" evidence="8">
    <location>
        <position position="197"/>
    </location>
    <ligand>
        <name>Zn(2+)</name>
        <dbReference type="ChEBI" id="CHEBI:29105"/>
        <note>catalytic</note>
    </ligand>
</feature>
<feature type="binding site" evidence="8">
    <location>
        <position position="132"/>
    </location>
    <ligand>
        <name>Zn(2+)</name>
        <dbReference type="ChEBI" id="CHEBI:29105"/>
        <note>catalytic</note>
    </ligand>
</feature>
<dbReference type="GO" id="GO:0016020">
    <property type="term" value="C:membrane"/>
    <property type="evidence" value="ECO:0007669"/>
    <property type="project" value="InterPro"/>
</dbReference>
<dbReference type="OrthoDB" id="9810445at2"/>
<feature type="active site" description="Proton donor" evidence="8">
    <location>
        <position position="201"/>
    </location>
</feature>
<dbReference type="GO" id="GO:0051603">
    <property type="term" value="P:proteolysis involved in protein catabolic process"/>
    <property type="evidence" value="ECO:0007669"/>
    <property type="project" value="TreeGrafter"/>
</dbReference>
<evidence type="ECO:0000256" key="2">
    <source>
        <dbReference type="ARBA" id="ARBA00022723"/>
    </source>
</evidence>
<proteinExistence type="inferred from homology"/>
<dbReference type="SUPFAM" id="SSF48452">
    <property type="entry name" value="TPR-like"/>
    <property type="match status" value="1"/>
</dbReference>
<dbReference type="GO" id="GO:0004222">
    <property type="term" value="F:metalloendopeptidase activity"/>
    <property type="evidence" value="ECO:0007669"/>
    <property type="project" value="InterPro"/>
</dbReference>
<name>A0A495RK75_9GAMM</name>
<dbReference type="EMBL" id="RBWY01000001">
    <property type="protein sequence ID" value="RKS87178.1"/>
    <property type="molecule type" value="Genomic_DNA"/>
</dbReference>
<evidence type="ECO:0000313" key="10">
    <source>
        <dbReference type="EMBL" id="RKS87178.1"/>
    </source>
</evidence>
<keyword evidence="7 8" id="KW-0482">Metalloprotease</keyword>
<dbReference type="GO" id="GO:0008270">
    <property type="term" value="F:zinc ion binding"/>
    <property type="evidence" value="ECO:0007669"/>
    <property type="project" value="UniProtKB-UniRule"/>
</dbReference>
<protein>
    <recommendedName>
        <fullName evidence="8">Putative beta-barrel assembly-enhancing protease</fullName>
        <ecNumber evidence="8">3.4.-.-</ecNumber>
    </recommendedName>
</protein>
<feature type="active site" evidence="8">
    <location>
        <position position="133"/>
    </location>
</feature>
<dbReference type="InterPro" id="IPR051156">
    <property type="entry name" value="Mito/Outer_Membr_Metalloprot"/>
</dbReference>
<evidence type="ECO:0000256" key="3">
    <source>
        <dbReference type="ARBA" id="ARBA00022729"/>
    </source>
</evidence>
<feature type="signal peptide" evidence="8">
    <location>
        <begin position="1"/>
        <end position="24"/>
    </location>
</feature>
<dbReference type="InterPro" id="IPR001915">
    <property type="entry name" value="Peptidase_M48"/>
</dbReference>
<keyword evidence="1 8" id="KW-0645">Protease</keyword>
<comment type="similarity">
    <text evidence="8">Belongs to the peptidase M48 family. BepA subfamily.</text>
</comment>
<keyword evidence="5 8" id="KW-0378">Hydrolase</keyword>
<feature type="chain" id="PRO_5019873675" description="Putative beta-barrel assembly-enhancing protease" evidence="8">
    <location>
        <begin position="25"/>
        <end position="483"/>
    </location>
</feature>
<sequence length="483" mass="53511" precursor="true">MKKCIALFLSASMLFPAATIPVRANNINLPDIGTTAAATLSIGQEIEMGDYYTRMLRGSAPIINDPMLNEYINSLGSKLVAHADSVQTPFHFYIMQSDVLNAFAYFGGNVVVHSRLIIDTDDENQLASVMAHEIGHVTQRHLARAMEARNKNSPYIWGATLGSLLLALANPEAGIAAISGTIAGSAQSQISFTQSNEQEADRVGLRTLAKSGFEPAASASFLQKLSDETRFMSKPPEMLLTHPLPDSRLSDVRSRANQYPKKHVASSLDYYLAKARLVALIGNNKNAVQLLLKDYQKIDNPQTKIAITYTAALIDYRGQNYSGAKAKLQPLLEQDPTNVWFVDLMTDLDLSLNNKNLAISRLQAAIKANPNNTALQLNLANSYIENQEYQKATGLLHRYTHEHSDDINGWDLLVQAYENQRQRAQEMAARAEIIALQGQYPQAINLLQNAKNQAQGNSLLLARFDARITDFQQLQTRYAAYKR</sequence>